<accession>A0A6J5NBG7</accession>
<evidence type="ECO:0000256" key="1">
    <source>
        <dbReference type="SAM" id="MobiDB-lite"/>
    </source>
</evidence>
<dbReference type="EMBL" id="LR796641">
    <property type="protein sequence ID" value="CAB4155962.1"/>
    <property type="molecule type" value="Genomic_DNA"/>
</dbReference>
<name>A0A6J5NBG7_9CAUD</name>
<feature type="compositionally biased region" description="Polar residues" evidence="1">
    <location>
        <begin position="1"/>
        <end position="12"/>
    </location>
</feature>
<evidence type="ECO:0000313" key="2">
    <source>
        <dbReference type="EMBL" id="CAB4155962.1"/>
    </source>
</evidence>
<organism evidence="2">
    <name type="scientific">uncultured Caudovirales phage</name>
    <dbReference type="NCBI Taxonomy" id="2100421"/>
    <lineage>
        <taxon>Viruses</taxon>
        <taxon>Duplodnaviria</taxon>
        <taxon>Heunggongvirae</taxon>
        <taxon>Uroviricota</taxon>
        <taxon>Caudoviricetes</taxon>
        <taxon>Peduoviridae</taxon>
        <taxon>Maltschvirus</taxon>
        <taxon>Maltschvirus maltsch</taxon>
    </lineage>
</organism>
<reference evidence="2" key="1">
    <citation type="submission" date="2020-04" db="EMBL/GenBank/DDBJ databases">
        <authorList>
            <person name="Chiriac C."/>
            <person name="Salcher M."/>
            <person name="Ghai R."/>
            <person name="Kavagutti S V."/>
        </authorList>
    </citation>
    <scope>NUCLEOTIDE SEQUENCE</scope>
</reference>
<sequence>MAKQYSNRTDLQNPAKKMAATAAKGQTYGEAGKQIAAQRAVPMASSPAPAPQRPRNPVAPGSMGAFNRDTTAPDEPVTAGANVGPGPNAFQAGITAPPMFGNPVLQELIVLNQLYPSDDLKNLISVLTDKG</sequence>
<protein>
    <submittedName>
        <fullName evidence="2">Uncharacterized protein</fullName>
    </submittedName>
</protein>
<feature type="region of interest" description="Disordered" evidence="1">
    <location>
        <begin position="1"/>
        <end position="84"/>
    </location>
</feature>
<gene>
    <name evidence="2" type="ORF">UFOVP668_28</name>
</gene>
<proteinExistence type="predicted"/>